<protein>
    <recommendedName>
        <fullName evidence="4">Lipoprotein</fullName>
    </recommendedName>
</protein>
<name>A0ABY8MGQ8_9SPIO</name>
<proteinExistence type="predicted"/>
<evidence type="ECO:0000256" key="1">
    <source>
        <dbReference type="SAM" id="MobiDB-lite"/>
    </source>
</evidence>
<sequence>MLGCAPLSDTKAPDTSEPPAAPVNPTISFSSSAVASSLQLEISSNPELANIGAVIRLATEAAPTKAEALASKGHVSISIPADATRKISISQHYLTNFDDGLTLADVLAPNTAYKLYFYFPAGRITTTVELTGLKVTDDMAVIPFTTAALPAEGDAAWGNGNGSNYVASLDNLYFMEEQTGMVVCYFYTNFTPLISEFSTQNGSDGIYHNIGTYARNIATPSSRFHFAHGFISGYTANSTNRYGYSIAADKVANIKNATSQTFTNNKGIDIGIVFIPVTRH</sequence>
<gene>
    <name evidence="2" type="ORF">P0082_11735</name>
</gene>
<keyword evidence="3" id="KW-1185">Reference proteome</keyword>
<evidence type="ECO:0000313" key="2">
    <source>
        <dbReference type="EMBL" id="WGK69136.1"/>
    </source>
</evidence>
<dbReference type="EMBL" id="CP123443">
    <property type="protein sequence ID" value="WGK69136.1"/>
    <property type="molecule type" value="Genomic_DNA"/>
</dbReference>
<reference evidence="2 3" key="1">
    <citation type="submission" date="2023-04" db="EMBL/GenBank/DDBJ databases">
        <title>Spirochaete genome identified in red abalone sample constitutes a novel genus.</title>
        <authorList>
            <person name="Sharma S.P."/>
            <person name="Purcell C.M."/>
            <person name="Hyde J.R."/>
            <person name="Severin A.J."/>
        </authorList>
    </citation>
    <scope>NUCLEOTIDE SEQUENCE [LARGE SCALE GENOMIC DNA]</scope>
    <source>
        <strain evidence="2 3">SP-2023</strain>
    </source>
</reference>
<evidence type="ECO:0008006" key="4">
    <source>
        <dbReference type="Google" id="ProtNLM"/>
    </source>
</evidence>
<organism evidence="2 3">
    <name type="scientific">Candidatus Haliotispira prima</name>
    <dbReference type="NCBI Taxonomy" id="3034016"/>
    <lineage>
        <taxon>Bacteria</taxon>
        <taxon>Pseudomonadati</taxon>
        <taxon>Spirochaetota</taxon>
        <taxon>Spirochaetia</taxon>
        <taxon>Spirochaetales</taxon>
        <taxon>Spirochaetaceae</taxon>
        <taxon>Candidatus Haliotispira</taxon>
    </lineage>
</organism>
<accession>A0ABY8MGQ8</accession>
<dbReference type="RefSeq" id="WP_326927324.1">
    <property type="nucleotide sequence ID" value="NZ_CP123443.1"/>
</dbReference>
<feature type="region of interest" description="Disordered" evidence="1">
    <location>
        <begin position="1"/>
        <end position="23"/>
    </location>
</feature>
<evidence type="ECO:0000313" key="3">
    <source>
        <dbReference type="Proteomes" id="UP001228690"/>
    </source>
</evidence>
<dbReference type="Proteomes" id="UP001228690">
    <property type="component" value="Chromosome"/>
</dbReference>